<dbReference type="Proteomes" id="UP000324800">
    <property type="component" value="Unassembled WGS sequence"/>
</dbReference>
<organism evidence="2 3">
    <name type="scientific">Streblomastix strix</name>
    <dbReference type="NCBI Taxonomy" id="222440"/>
    <lineage>
        <taxon>Eukaryota</taxon>
        <taxon>Metamonada</taxon>
        <taxon>Preaxostyla</taxon>
        <taxon>Oxymonadida</taxon>
        <taxon>Streblomastigidae</taxon>
        <taxon>Streblomastix</taxon>
    </lineage>
</organism>
<dbReference type="InterPro" id="IPR003613">
    <property type="entry name" value="Ubox_domain"/>
</dbReference>
<evidence type="ECO:0000313" key="3">
    <source>
        <dbReference type="Proteomes" id="UP000324800"/>
    </source>
</evidence>
<dbReference type="SUPFAM" id="SSF57850">
    <property type="entry name" value="RING/U-box"/>
    <property type="match status" value="2"/>
</dbReference>
<dbReference type="PANTHER" id="PTHR45958:SF18">
    <property type="entry name" value="U-BOX DOMAIN-CONTAINING PROTEIN"/>
    <property type="match status" value="1"/>
</dbReference>
<dbReference type="EMBL" id="SNRW01009448">
    <property type="protein sequence ID" value="KAA6377990.1"/>
    <property type="molecule type" value="Genomic_DNA"/>
</dbReference>
<dbReference type="AlphaFoldDB" id="A0A5J4V6K6"/>
<dbReference type="GO" id="GO:0004842">
    <property type="term" value="F:ubiquitin-protein transferase activity"/>
    <property type="evidence" value="ECO:0007669"/>
    <property type="project" value="InterPro"/>
</dbReference>
<evidence type="ECO:0000259" key="1">
    <source>
        <dbReference type="SMART" id="SM00504"/>
    </source>
</evidence>
<protein>
    <recommendedName>
        <fullName evidence="1">U-box domain-containing protein</fullName>
    </recommendedName>
</protein>
<feature type="domain" description="U-box" evidence="1">
    <location>
        <begin position="205"/>
        <end position="266"/>
    </location>
</feature>
<feature type="domain" description="U-box" evidence="1">
    <location>
        <begin position="33"/>
        <end position="95"/>
    </location>
</feature>
<evidence type="ECO:0000313" key="2">
    <source>
        <dbReference type="EMBL" id="KAA6377990.1"/>
    </source>
</evidence>
<dbReference type="SMART" id="SM00504">
    <property type="entry name" value="Ubox"/>
    <property type="match status" value="2"/>
</dbReference>
<dbReference type="InterPro" id="IPR052608">
    <property type="entry name" value="U-box_domain_protein"/>
</dbReference>
<accession>A0A5J4V6K6</accession>
<dbReference type="GO" id="GO:0016567">
    <property type="term" value="P:protein ubiquitination"/>
    <property type="evidence" value="ECO:0007669"/>
    <property type="project" value="InterPro"/>
</dbReference>
<dbReference type="InterPro" id="IPR013083">
    <property type="entry name" value="Znf_RING/FYVE/PHD"/>
</dbReference>
<reference evidence="2 3" key="1">
    <citation type="submission" date="2019-03" db="EMBL/GenBank/DDBJ databases">
        <title>Single cell metagenomics reveals metabolic interactions within the superorganism composed of flagellate Streblomastix strix and complex community of Bacteroidetes bacteria on its surface.</title>
        <authorList>
            <person name="Treitli S.C."/>
            <person name="Kolisko M."/>
            <person name="Husnik F."/>
            <person name="Keeling P."/>
            <person name="Hampl V."/>
        </authorList>
    </citation>
    <scope>NUCLEOTIDE SEQUENCE [LARGE SCALE GENOMIC DNA]</scope>
    <source>
        <strain evidence="2">ST1C</strain>
    </source>
</reference>
<dbReference type="Gene3D" id="3.30.40.10">
    <property type="entry name" value="Zinc/RING finger domain, C3HC4 (zinc finger)"/>
    <property type="match status" value="2"/>
</dbReference>
<comment type="caution">
    <text evidence="2">The sequence shown here is derived from an EMBL/GenBank/DDBJ whole genome shotgun (WGS) entry which is preliminary data.</text>
</comment>
<sequence length="279" mass="31691">MGRGFNQAPALKSPVVTFPKMKLLTAAEEAAKHYICELSKSIMTDPVSIDGPHYYQRNEIVAYINDQGISPATYEATSIYDIQEEPALKAELECYLRDNPGRLNQNGRKQNQMIPGMYQMGGMPNVPQNQFMPQQNQGQFQQTALQQQQQQFQSPQSPFNPALQSQFNQQGQMGRGFNPDLQLKPYVVTIPKMKLLTAAEEAAKHYICELSKSIMTDPVSMDGHYYQRNEIVAHINDQGISPVTYEARSIYDIQEEPALKAELQRYLRDNPGRLNANKW</sequence>
<name>A0A5J4V6K6_9EUKA</name>
<gene>
    <name evidence="2" type="ORF">EZS28_026484</name>
</gene>
<dbReference type="PANTHER" id="PTHR45958">
    <property type="entry name" value="RING-TYPE E3 UBIQUITIN TRANSFERASE"/>
    <property type="match status" value="1"/>
</dbReference>
<proteinExistence type="predicted"/>
<dbReference type="Pfam" id="PF04564">
    <property type="entry name" value="U-box"/>
    <property type="match status" value="2"/>
</dbReference>